<organism evidence="1">
    <name type="scientific">Rhizophagus irregularis (strain DAOM 181602 / DAOM 197198 / MUCL 43194)</name>
    <name type="common">Arbuscular mycorrhizal fungus</name>
    <name type="synonym">Glomus intraradices</name>
    <dbReference type="NCBI Taxonomy" id="747089"/>
    <lineage>
        <taxon>Eukaryota</taxon>
        <taxon>Fungi</taxon>
        <taxon>Fungi incertae sedis</taxon>
        <taxon>Mucoromycota</taxon>
        <taxon>Glomeromycotina</taxon>
        <taxon>Glomeromycetes</taxon>
        <taxon>Glomerales</taxon>
        <taxon>Glomeraceae</taxon>
        <taxon>Rhizophagus</taxon>
    </lineage>
</organism>
<dbReference type="HOGENOM" id="CLU_1696432_0_0_1"/>
<dbReference type="AlphaFoldDB" id="U9TFB1"/>
<name>U9TFB1_RHIID</name>
<proteinExistence type="predicted"/>
<accession>U9TFB1</accession>
<sequence>MLLAVLADSPLLENLALGKAHREVAIISNYSLSVNEIVEKEKSFKKKYHSRVQTSDVIIASFANRYLILVHPICAESLASISVLTSVAVAALSLSPALMSLFALLLIFYYIRRMHQNHFVILNKSNPNLRSDLRSKVVESTLQVAGAIMSKNQDI</sequence>
<dbReference type="EMBL" id="KI291037">
    <property type="protein sequence ID" value="ESA06864.1"/>
    <property type="molecule type" value="Genomic_DNA"/>
</dbReference>
<protein>
    <submittedName>
        <fullName evidence="1">Uncharacterized protein</fullName>
    </submittedName>
</protein>
<gene>
    <name evidence="1" type="ORF">GLOINDRAFT_325767</name>
</gene>
<reference evidence="1" key="1">
    <citation type="submission" date="2013-07" db="EMBL/GenBank/DDBJ databases">
        <title>The genome of an arbuscular mycorrhizal fungus provides insights into the evolution of the oldest plant symbiosis.</title>
        <authorList>
            <consortium name="DOE Joint Genome Institute"/>
            <person name="Tisserant E."/>
            <person name="Malbreil M."/>
            <person name="Kuo A."/>
            <person name="Kohler A."/>
            <person name="Symeonidi A."/>
            <person name="Balestrini R."/>
            <person name="Charron P."/>
            <person name="Duensing N."/>
            <person name="Frei-dit-Frey N."/>
            <person name="Gianinazzi-Pearson V."/>
            <person name="Gilbert B."/>
            <person name="Handa Y."/>
            <person name="Hijri M."/>
            <person name="Kaul R."/>
            <person name="Kawaguchi M."/>
            <person name="Krajinski F."/>
            <person name="Lammers P."/>
            <person name="Lapierre D."/>
            <person name="Masclaux F.G."/>
            <person name="Murat C."/>
            <person name="Morin E."/>
            <person name="Ndikumana S."/>
            <person name="Pagni M."/>
            <person name="Petitpierre D."/>
            <person name="Requena N."/>
            <person name="Rosikiewicz P."/>
            <person name="Riley R."/>
            <person name="Saito K."/>
            <person name="San Clemente H."/>
            <person name="Shapiro H."/>
            <person name="van Tuinen D."/>
            <person name="Becard G."/>
            <person name="Bonfante P."/>
            <person name="Paszkowski U."/>
            <person name="Shachar-Hill Y."/>
            <person name="Young J.P."/>
            <person name="Sanders I.R."/>
            <person name="Henrissat B."/>
            <person name="Rensing S.A."/>
            <person name="Grigoriev I.V."/>
            <person name="Corradi N."/>
            <person name="Roux C."/>
            <person name="Martin F."/>
        </authorList>
    </citation>
    <scope>NUCLEOTIDE SEQUENCE</scope>
    <source>
        <strain evidence="1">DAOM 197198</strain>
    </source>
</reference>
<evidence type="ECO:0000313" key="1">
    <source>
        <dbReference type="EMBL" id="ESA06864.1"/>
    </source>
</evidence>